<evidence type="ECO:0000256" key="4">
    <source>
        <dbReference type="ARBA" id="ARBA00022842"/>
    </source>
</evidence>
<evidence type="ECO:0000313" key="6">
    <source>
        <dbReference type="EMBL" id="MFC7605501.1"/>
    </source>
</evidence>
<dbReference type="InterPro" id="IPR002716">
    <property type="entry name" value="PIN_dom"/>
</dbReference>
<dbReference type="SUPFAM" id="SSF88723">
    <property type="entry name" value="PIN domain-like"/>
    <property type="match status" value="1"/>
</dbReference>
<feature type="domain" description="PIN" evidence="5">
    <location>
        <begin position="8"/>
        <end position="108"/>
    </location>
</feature>
<keyword evidence="7" id="KW-1185">Reference proteome</keyword>
<gene>
    <name evidence="6" type="ORF">ACFQVD_35905</name>
</gene>
<keyword evidence="1" id="KW-0540">Nuclease</keyword>
<dbReference type="InterPro" id="IPR029060">
    <property type="entry name" value="PIN-like_dom_sf"/>
</dbReference>
<evidence type="ECO:0000256" key="2">
    <source>
        <dbReference type="ARBA" id="ARBA00022723"/>
    </source>
</evidence>
<accession>A0ABW2TBA7</accession>
<name>A0ABW2TBA7_9ACTN</name>
<dbReference type="EMBL" id="JBHTEE010000001">
    <property type="protein sequence ID" value="MFC7605501.1"/>
    <property type="molecule type" value="Genomic_DNA"/>
</dbReference>
<sequence>MFSGIFTREAEMVASPLVEAEILCNGNARLHRERSEKVRELLRTWFIARGTLWVDINRYLVHEAIHLRDAYGSQHEKGSKPFGAANALHLAAALRAKCGYFMTCDEGFPLGQTIDGMKIIRPDIVWPEKLPLEMA</sequence>
<evidence type="ECO:0000313" key="7">
    <source>
        <dbReference type="Proteomes" id="UP001596514"/>
    </source>
</evidence>
<proteinExistence type="predicted"/>
<evidence type="ECO:0000259" key="5">
    <source>
        <dbReference type="Pfam" id="PF01850"/>
    </source>
</evidence>
<dbReference type="Gene3D" id="3.40.50.1010">
    <property type="entry name" value="5'-nuclease"/>
    <property type="match status" value="1"/>
</dbReference>
<keyword evidence="2" id="KW-0479">Metal-binding</keyword>
<dbReference type="Proteomes" id="UP001596514">
    <property type="component" value="Unassembled WGS sequence"/>
</dbReference>
<evidence type="ECO:0000256" key="1">
    <source>
        <dbReference type="ARBA" id="ARBA00022722"/>
    </source>
</evidence>
<keyword evidence="4" id="KW-0460">Magnesium</keyword>
<reference evidence="7" key="1">
    <citation type="journal article" date="2019" name="Int. J. Syst. Evol. Microbiol.">
        <title>The Global Catalogue of Microorganisms (GCM) 10K type strain sequencing project: providing services to taxonomists for standard genome sequencing and annotation.</title>
        <authorList>
            <consortium name="The Broad Institute Genomics Platform"/>
            <consortium name="The Broad Institute Genome Sequencing Center for Infectious Disease"/>
            <person name="Wu L."/>
            <person name="Ma J."/>
        </authorList>
    </citation>
    <scope>NUCLEOTIDE SEQUENCE [LARGE SCALE GENOMIC DNA]</scope>
    <source>
        <strain evidence="7">JCM 10083</strain>
    </source>
</reference>
<dbReference type="RefSeq" id="WP_343974672.1">
    <property type="nucleotide sequence ID" value="NZ_BAAAGK010000127.1"/>
</dbReference>
<protein>
    <submittedName>
        <fullName evidence="6">PIN domain-containing protein</fullName>
    </submittedName>
</protein>
<evidence type="ECO:0000256" key="3">
    <source>
        <dbReference type="ARBA" id="ARBA00022801"/>
    </source>
</evidence>
<organism evidence="6 7">
    <name type="scientific">Streptosporangium amethystogenes subsp. fukuiense</name>
    <dbReference type="NCBI Taxonomy" id="698418"/>
    <lineage>
        <taxon>Bacteria</taxon>
        <taxon>Bacillati</taxon>
        <taxon>Actinomycetota</taxon>
        <taxon>Actinomycetes</taxon>
        <taxon>Streptosporangiales</taxon>
        <taxon>Streptosporangiaceae</taxon>
        <taxon>Streptosporangium</taxon>
    </lineage>
</organism>
<dbReference type="Pfam" id="PF01850">
    <property type="entry name" value="PIN"/>
    <property type="match status" value="1"/>
</dbReference>
<comment type="caution">
    <text evidence="6">The sequence shown here is derived from an EMBL/GenBank/DDBJ whole genome shotgun (WGS) entry which is preliminary data.</text>
</comment>
<keyword evidence="3" id="KW-0378">Hydrolase</keyword>